<dbReference type="InterPro" id="IPR000073">
    <property type="entry name" value="AB_hydrolase_1"/>
</dbReference>
<dbReference type="PRINTS" id="PR00412">
    <property type="entry name" value="EPOXHYDRLASE"/>
</dbReference>
<evidence type="ECO:0000256" key="1">
    <source>
        <dbReference type="ARBA" id="ARBA00022801"/>
    </source>
</evidence>
<dbReference type="Pfam" id="PF00561">
    <property type="entry name" value="Abhydrolase_1"/>
    <property type="match status" value="1"/>
</dbReference>
<name>A0ABW9XKW8_9BACL</name>
<dbReference type="PANTHER" id="PTHR43329">
    <property type="entry name" value="EPOXIDE HYDROLASE"/>
    <property type="match status" value="1"/>
</dbReference>
<protein>
    <submittedName>
        <fullName evidence="3">Alpha/beta fold hydrolase</fullName>
    </submittedName>
</protein>
<dbReference type="PRINTS" id="PR00111">
    <property type="entry name" value="ABHYDROLASE"/>
</dbReference>
<evidence type="ECO:0000313" key="3">
    <source>
        <dbReference type="EMBL" id="NBD23099.1"/>
    </source>
</evidence>
<evidence type="ECO:0000259" key="2">
    <source>
        <dbReference type="Pfam" id="PF00561"/>
    </source>
</evidence>
<keyword evidence="4" id="KW-1185">Reference proteome</keyword>
<proteinExistence type="predicted"/>
<dbReference type="Proteomes" id="UP000665561">
    <property type="component" value="Unassembled WGS sequence"/>
</dbReference>
<dbReference type="SUPFAM" id="SSF53474">
    <property type="entry name" value="alpha/beta-Hydrolases"/>
    <property type="match status" value="1"/>
</dbReference>
<keyword evidence="1 3" id="KW-0378">Hydrolase</keyword>
<dbReference type="GO" id="GO:0016787">
    <property type="term" value="F:hydrolase activity"/>
    <property type="evidence" value="ECO:0007669"/>
    <property type="project" value="UniProtKB-KW"/>
</dbReference>
<dbReference type="Gene3D" id="3.40.50.1820">
    <property type="entry name" value="alpha/beta hydrolase"/>
    <property type="match status" value="1"/>
</dbReference>
<reference evidence="3 4" key="1">
    <citation type="submission" date="2020-01" db="EMBL/GenBank/DDBJ databases">
        <title>Paenibacillus soybeanensis sp. nov. isolated from the nodules of soybean (Glycine max(L.) Merr).</title>
        <authorList>
            <person name="Wang H."/>
        </authorList>
    </citation>
    <scope>NUCLEOTIDE SEQUENCE [LARGE SCALE GENOMIC DNA]</scope>
    <source>
        <strain evidence="3 4">T1</strain>
    </source>
</reference>
<evidence type="ECO:0000313" key="4">
    <source>
        <dbReference type="Proteomes" id="UP000665561"/>
    </source>
</evidence>
<accession>A0ABW9XKW8</accession>
<gene>
    <name evidence="3" type="ORF">GT019_04380</name>
</gene>
<dbReference type="EMBL" id="JAAAMV010000002">
    <property type="protein sequence ID" value="NBD23099.1"/>
    <property type="molecule type" value="Genomic_DNA"/>
</dbReference>
<sequence>MQPIDQLDAELINKLPGFKNGYAEANGIRIHYVEGGKGEPLVLLPGWPQTWWSYHKIMPALATRFHVIAVDLRGMGGTSRPQSGYDKKMMAKDIKALVDKLGLKQVNIAGHDIGSMVAYSFAANYPSAVKKLAMLDVPHPCEAFKLVSILPSDNAFTKPNPIYFTWWDAFNSVPDLPQQLLEGRFYLMQNWVMDYLSINPTRIDAFDRSVYAQAYDSRDAIRASNAWFQAWNQDIKDLTAYPLLTMPVLGLASTFYDMLNPFLASRASDVKMVKLNNVGHFFPDEDPEATINNLMAFFETRVLAALNR</sequence>
<dbReference type="InterPro" id="IPR000639">
    <property type="entry name" value="Epox_hydrolase-like"/>
</dbReference>
<organism evidence="3 4">
    <name type="scientific">Paenibacillus glycinis</name>
    <dbReference type="NCBI Taxonomy" id="2697035"/>
    <lineage>
        <taxon>Bacteria</taxon>
        <taxon>Bacillati</taxon>
        <taxon>Bacillota</taxon>
        <taxon>Bacilli</taxon>
        <taxon>Bacillales</taxon>
        <taxon>Paenibacillaceae</taxon>
        <taxon>Paenibacillus</taxon>
    </lineage>
</organism>
<feature type="domain" description="AB hydrolase-1" evidence="2">
    <location>
        <begin position="40"/>
        <end position="144"/>
    </location>
</feature>
<dbReference type="InterPro" id="IPR029058">
    <property type="entry name" value="AB_hydrolase_fold"/>
</dbReference>
<comment type="caution">
    <text evidence="3">The sequence shown here is derived from an EMBL/GenBank/DDBJ whole genome shotgun (WGS) entry which is preliminary data.</text>
</comment>